<dbReference type="GO" id="GO:0006355">
    <property type="term" value="P:regulation of DNA-templated transcription"/>
    <property type="evidence" value="ECO:0007669"/>
    <property type="project" value="InterPro"/>
</dbReference>
<dbReference type="InterPro" id="IPR036890">
    <property type="entry name" value="HATPase_C_sf"/>
</dbReference>
<evidence type="ECO:0000259" key="13">
    <source>
        <dbReference type="PROSITE" id="PS50046"/>
    </source>
</evidence>
<dbReference type="PROSITE" id="PS50110">
    <property type="entry name" value="RESPONSE_REGULATORY"/>
    <property type="match status" value="1"/>
</dbReference>
<dbReference type="InterPro" id="IPR035965">
    <property type="entry name" value="PAS-like_dom_sf"/>
</dbReference>
<dbReference type="Pfam" id="PF00072">
    <property type="entry name" value="Response_reg"/>
    <property type="match status" value="1"/>
</dbReference>
<keyword evidence="9" id="KW-0067">ATP-binding</keyword>
<dbReference type="InterPro" id="IPR029016">
    <property type="entry name" value="GAF-like_dom_sf"/>
</dbReference>
<dbReference type="EC" id="2.7.13.3" evidence="2"/>
<dbReference type="InterPro" id="IPR009219">
    <property type="entry name" value="Bactrphtchr_CheY"/>
</dbReference>
<evidence type="ECO:0000259" key="14">
    <source>
        <dbReference type="PROSITE" id="PS50110"/>
    </source>
</evidence>
<dbReference type="PANTHER" id="PTHR41523">
    <property type="entry name" value="TWO-COMPONENT SYSTEM SENSOR PROTEIN"/>
    <property type="match status" value="1"/>
</dbReference>
<evidence type="ECO:0000256" key="11">
    <source>
        <dbReference type="ARBA" id="ARBA00023170"/>
    </source>
</evidence>
<feature type="modified residue" description="4-aspartylphosphate" evidence="12">
    <location>
        <position position="786"/>
    </location>
</feature>
<dbReference type="InterPro" id="IPR001789">
    <property type="entry name" value="Sig_transdc_resp-reg_receiver"/>
</dbReference>
<dbReference type="GO" id="GO:0004673">
    <property type="term" value="F:protein histidine kinase activity"/>
    <property type="evidence" value="ECO:0007669"/>
    <property type="project" value="UniProtKB-EC"/>
</dbReference>
<dbReference type="SUPFAM" id="SSF55781">
    <property type="entry name" value="GAF domain-like"/>
    <property type="match status" value="2"/>
</dbReference>
<dbReference type="GO" id="GO:0009881">
    <property type="term" value="F:photoreceptor activity"/>
    <property type="evidence" value="ECO:0007669"/>
    <property type="project" value="UniProtKB-KW"/>
</dbReference>
<gene>
    <name evidence="15" type="ORF">GCM10008171_20190</name>
</gene>
<evidence type="ECO:0000256" key="6">
    <source>
        <dbReference type="ARBA" id="ARBA00022679"/>
    </source>
</evidence>
<dbReference type="GO" id="GO:0009584">
    <property type="term" value="P:detection of visible light"/>
    <property type="evidence" value="ECO:0007669"/>
    <property type="project" value="InterPro"/>
</dbReference>
<evidence type="ECO:0000256" key="3">
    <source>
        <dbReference type="ARBA" id="ARBA00022543"/>
    </source>
</evidence>
<dbReference type="InterPro" id="IPR016132">
    <property type="entry name" value="Phyto_chromo_attachment"/>
</dbReference>
<dbReference type="Gene3D" id="3.30.450.40">
    <property type="match status" value="1"/>
</dbReference>
<evidence type="ECO:0000256" key="5">
    <source>
        <dbReference type="ARBA" id="ARBA00022606"/>
    </source>
</evidence>
<dbReference type="GO" id="GO:0005524">
    <property type="term" value="F:ATP binding"/>
    <property type="evidence" value="ECO:0007669"/>
    <property type="project" value="UniProtKB-KW"/>
</dbReference>
<keyword evidence="10" id="KW-0157">Chromophore</keyword>
<evidence type="ECO:0000313" key="16">
    <source>
        <dbReference type="Proteomes" id="UP001143364"/>
    </source>
</evidence>
<dbReference type="PROSITE" id="PS50046">
    <property type="entry name" value="PHYTOCHROME_2"/>
    <property type="match status" value="1"/>
</dbReference>
<proteinExistence type="predicted"/>
<dbReference type="InterPro" id="IPR001294">
    <property type="entry name" value="Phytochrome"/>
</dbReference>
<feature type="domain" description="Response regulatory" evidence="14">
    <location>
        <begin position="736"/>
        <end position="847"/>
    </location>
</feature>
<dbReference type="Pfam" id="PF08446">
    <property type="entry name" value="PAS_2"/>
    <property type="match status" value="1"/>
</dbReference>
<comment type="caution">
    <text evidence="15">The sequence shown here is derived from an EMBL/GenBank/DDBJ whole genome shotgun (WGS) entry which is preliminary data.</text>
</comment>
<evidence type="ECO:0000256" key="12">
    <source>
        <dbReference type="PROSITE-ProRule" id="PRU00169"/>
    </source>
</evidence>
<keyword evidence="16" id="KW-1185">Reference proteome</keyword>
<evidence type="ECO:0000256" key="7">
    <source>
        <dbReference type="ARBA" id="ARBA00022741"/>
    </source>
</evidence>
<dbReference type="Gene3D" id="3.30.565.10">
    <property type="entry name" value="Histidine kinase-like ATPase, C-terminal domain"/>
    <property type="match status" value="1"/>
</dbReference>
<dbReference type="SMART" id="SM00065">
    <property type="entry name" value="GAF"/>
    <property type="match status" value="1"/>
</dbReference>
<dbReference type="InterPro" id="IPR011006">
    <property type="entry name" value="CheY-like_superfamily"/>
</dbReference>
<comment type="catalytic activity">
    <reaction evidence="1">
        <text>ATP + protein L-histidine = ADP + protein N-phospho-L-histidine.</text>
        <dbReference type="EC" id="2.7.13.3"/>
    </reaction>
</comment>
<protein>
    <recommendedName>
        <fullName evidence="2">histidine kinase</fullName>
        <ecNumber evidence="2">2.7.13.3</ecNumber>
    </recommendedName>
</protein>
<dbReference type="InterPro" id="IPR043150">
    <property type="entry name" value="Phytochrome_PHY_sf"/>
</dbReference>
<evidence type="ECO:0000256" key="1">
    <source>
        <dbReference type="ARBA" id="ARBA00000085"/>
    </source>
</evidence>
<organism evidence="15 16">
    <name type="scientific">Methylopila jiangsuensis</name>
    <dbReference type="NCBI Taxonomy" id="586230"/>
    <lineage>
        <taxon>Bacteria</taxon>
        <taxon>Pseudomonadati</taxon>
        <taxon>Pseudomonadota</taxon>
        <taxon>Alphaproteobacteria</taxon>
        <taxon>Hyphomicrobiales</taxon>
        <taxon>Methylopilaceae</taxon>
        <taxon>Methylopila</taxon>
    </lineage>
</organism>
<dbReference type="Pfam" id="PF07536">
    <property type="entry name" value="HWE_HK"/>
    <property type="match status" value="1"/>
</dbReference>
<dbReference type="InterPro" id="IPR013654">
    <property type="entry name" value="PAS_2"/>
</dbReference>
<dbReference type="EMBL" id="BSFK01000010">
    <property type="protein sequence ID" value="GLK76765.1"/>
    <property type="molecule type" value="Genomic_DNA"/>
</dbReference>
<feature type="domain" description="Phytochrome chromophore attachment site" evidence="13">
    <location>
        <begin position="140"/>
        <end position="297"/>
    </location>
</feature>
<dbReference type="PANTHER" id="PTHR41523:SF8">
    <property type="entry name" value="ETHYLENE RESPONSE SENSOR PROTEIN"/>
    <property type="match status" value="1"/>
</dbReference>
<dbReference type="Proteomes" id="UP001143364">
    <property type="component" value="Unassembled WGS sequence"/>
</dbReference>
<evidence type="ECO:0000256" key="4">
    <source>
        <dbReference type="ARBA" id="ARBA00022553"/>
    </source>
</evidence>
<dbReference type="PRINTS" id="PR01033">
    <property type="entry name" value="PHYTOCHROME"/>
</dbReference>
<keyword evidence="11" id="KW-0675">Receptor</keyword>
<keyword evidence="4 12" id="KW-0597">Phosphoprotein</keyword>
<name>A0A9W6N3W9_9HYPH</name>
<dbReference type="InterPro" id="IPR003018">
    <property type="entry name" value="GAF"/>
</dbReference>
<dbReference type="Gene3D" id="3.30.450.20">
    <property type="entry name" value="PAS domain"/>
    <property type="match status" value="1"/>
</dbReference>
<evidence type="ECO:0000256" key="9">
    <source>
        <dbReference type="ARBA" id="ARBA00022840"/>
    </source>
</evidence>
<evidence type="ECO:0000313" key="15">
    <source>
        <dbReference type="EMBL" id="GLK76765.1"/>
    </source>
</evidence>
<dbReference type="Gene3D" id="3.30.450.270">
    <property type="match status" value="1"/>
</dbReference>
<dbReference type="PIRSF" id="PIRSF036397">
    <property type="entry name" value="Bactrphtchrm_rec"/>
    <property type="match status" value="1"/>
</dbReference>
<dbReference type="Gene3D" id="3.40.50.2300">
    <property type="match status" value="1"/>
</dbReference>
<keyword evidence="5" id="KW-0716">Sensory transduction</keyword>
<reference evidence="15" key="1">
    <citation type="journal article" date="2014" name="Int. J. Syst. Evol. Microbiol.">
        <title>Complete genome sequence of Corynebacterium casei LMG S-19264T (=DSM 44701T), isolated from a smear-ripened cheese.</title>
        <authorList>
            <consortium name="US DOE Joint Genome Institute (JGI-PGF)"/>
            <person name="Walter F."/>
            <person name="Albersmeier A."/>
            <person name="Kalinowski J."/>
            <person name="Ruckert C."/>
        </authorList>
    </citation>
    <scope>NUCLEOTIDE SEQUENCE</scope>
    <source>
        <strain evidence="15">VKM B-2555</strain>
    </source>
</reference>
<dbReference type="Pfam" id="PF01590">
    <property type="entry name" value="GAF"/>
    <property type="match status" value="1"/>
</dbReference>
<dbReference type="RefSeq" id="WP_271204631.1">
    <property type="nucleotide sequence ID" value="NZ_BSFK01000010.1"/>
</dbReference>
<accession>A0A9W6N3W9</accession>
<keyword evidence="7" id="KW-0547">Nucleotide-binding</keyword>
<dbReference type="Pfam" id="PF00360">
    <property type="entry name" value="PHY"/>
    <property type="match status" value="1"/>
</dbReference>
<sequence>MTYPYSVDLTNCDREPIHIPGSIQPHGCLLACDAAAGVVLRRSENAEEMLSLRGEAIGRPLEDVIGPEAAHTVRNALAAAADASRPALAFDVAVHGRAFDVAVHRFKGVSIAEFEPAAAETRQPLELSRMLIGRIREADAPERLVASAARLVRAIAGYDRVMIYHMEADGSGRVVAEAKRPDLESFYGQYFPAGDIPQQARALYLRNTIRVISDASGARSPLVPMLDASGEPLDLSFAHLRSVSPIHCEYLRNMGVAASMSISIIVGGELWGLIACHHYSPRVLPMPERVAAEMFGEFFSLTLEALKHKRKLSTAADARRALDGVLRLASHHQDVGAAVRESLASIARLVPCDGVGLWMNGEWTAEGSTPPRDAVARLVALAAEAGEGAIYASHCLTQVVPGAEDFSAEAAGAMAVPLSQRPRDYLFFFRKELVQTLDWAGNPDKIYSTGPLGDRLTPRKSFDIWKETVRLQARPWSEADRETAEAARSALVEIALRHSELLQDERNKADVRQRMLNEELNHRVKNILAIIKSLVGRPAADGQELADYVTSLKGRIQALAFAHDQVVRGDGGGRLSALVAAEVSPYREPAAQIVCSGDDIWLDARAFSVMALVLHELSTNAAKYGALSRSGGRLDVSWRRTETGDCEILWRESGGPAVAPPTREGFGTVLVDRSIPYDLGGESDVRYLPDGVQARLLLPSRHVSSAEGRGAMRDGPASVRVAAPALPAETTLSDLSVLLVEDQLLIAMNVEELLAKRGALSISTSASAAEALRKLETFRPDVAVLDVNLGAGTSLPVAEALALRGVPFIFATGYGDRSMIPPDFSHVPVVRKPYEADALIAAILRAWRPDGAE</sequence>
<evidence type="ECO:0000256" key="8">
    <source>
        <dbReference type="ARBA" id="ARBA00022777"/>
    </source>
</evidence>
<evidence type="ECO:0000256" key="2">
    <source>
        <dbReference type="ARBA" id="ARBA00012438"/>
    </source>
</evidence>
<reference evidence="15" key="2">
    <citation type="submission" date="2023-01" db="EMBL/GenBank/DDBJ databases">
        <authorList>
            <person name="Sun Q."/>
            <person name="Evtushenko L."/>
        </authorList>
    </citation>
    <scope>NUCLEOTIDE SEQUENCE</scope>
    <source>
        <strain evidence="15">VKM B-2555</strain>
    </source>
</reference>
<dbReference type="SMART" id="SM00448">
    <property type="entry name" value="REC"/>
    <property type="match status" value="1"/>
</dbReference>
<keyword evidence="3" id="KW-0600">Photoreceptor protein</keyword>
<dbReference type="SUPFAM" id="SSF52172">
    <property type="entry name" value="CheY-like"/>
    <property type="match status" value="1"/>
</dbReference>
<dbReference type="InterPro" id="IPR011102">
    <property type="entry name" value="Sig_transdc_His_kinase_HWE"/>
</dbReference>
<dbReference type="GO" id="GO:0000160">
    <property type="term" value="P:phosphorelay signal transduction system"/>
    <property type="evidence" value="ECO:0007669"/>
    <property type="project" value="InterPro"/>
</dbReference>
<dbReference type="AlphaFoldDB" id="A0A9W6N3W9"/>
<keyword evidence="8 15" id="KW-0418">Kinase</keyword>
<dbReference type="SUPFAM" id="SSF55785">
    <property type="entry name" value="PYP-like sensor domain (PAS domain)"/>
    <property type="match status" value="1"/>
</dbReference>
<keyword evidence="6" id="KW-0808">Transferase</keyword>
<evidence type="ECO:0000256" key="10">
    <source>
        <dbReference type="ARBA" id="ARBA00022991"/>
    </source>
</evidence>
<dbReference type="InterPro" id="IPR013515">
    <property type="entry name" value="Phytochrome_cen-reg"/>
</dbReference>
<dbReference type="SMART" id="SM00911">
    <property type="entry name" value="HWE_HK"/>
    <property type="match status" value="1"/>
</dbReference>